<accession>A0A0C2GXM0</accession>
<sequence length="330" mass="36707">MDSHTLRDCLSVTGVDSPGKSIAAGPNGQIIFKKSANQLYYCDVNEMSSYTLRLSRMDPLYQDCQVYDLAFCQRGTLLICLQRVVSGEFFICECSIDSSARVVNVTGAVHRTNIVSAYETRNVRDNSSKGKSVVLIRDEAGVVLLSHPIKWQSSGNVIELFHASNFLATSVGDKYTISLQSRENFDDKRKTRASMHIRFNSENITKSTGRLGHVLKSLISATFASPFISRNHLYLFYGHDYSRFLLVPLTGMLAKLSTTSSDAPCAPVSSSQTTPKSSVHTPPRFQKKSAKEEVKRRYSNIMKGSISSINSNEVFAEAEPLKRCEYVLLL</sequence>
<dbReference type="AlphaFoldDB" id="A0A0C2GXM0"/>
<organism evidence="2 3">
    <name type="scientific">Ancylostoma duodenale</name>
    <dbReference type="NCBI Taxonomy" id="51022"/>
    <lineage>
        <taxon>Eukaryota</taxon>
        <taxon>Metazoa</taxon>
        <taxon>Ecdysozoa</taxon>
        <taxon>Nematoda</taxon>
        <taxon>Chromadorea</taxon>
        <taxon>Rhabditida</taxon>
        <taxon>Rhabditina</taxon>
        <taxon>Rhabditomorpha</taxon>
        <taxon>Strongyloidea</taxon>
        <taxon>Ancylostomatidae</taxon>
        <taxon>Ancylostomatinae</taxon>
        <taxon>Ancylostoma</taxon>
    </lineage>
</organism>
<feature type="compositionally biased region" description="Polar residues" evidence="1">
    <location>
        <begin position="262"/>
        <end position="280"/>
    </location>
</feature>
<keyword evidence="3" id="KW-1185">Reference proteome</keyword>
<reference evidence="2 3" key="1">
    <citation type="submission" date="2013-12" db="EMBL/GenBank/DDBJ databases">
        <title>Draft genome of the parsitic nematode Ancylostoma duodenale.</title>
        <authorList>
            <person name="Mitreva M."/>
        </authorList>
    </citation>
    <scope>NUCLEOTIDE SEQUENCE [LARGE SCALE GENOMIC DNA]</scope>
    <source>
        <strain evidence="2 3">Zhejiang</strain>
    </source>
</reference>
<evidence type="ECO:0000256" key="1">
    <source>
        <dbReference type="SAM" id="MobiDB-lite"/>
    </source>
</evidence>
<feature type="region of interest" description="Disordered" evidence="1">
    <location>
        <begin position="262"/>
        <end position="293"/>
    </location>
</feature>
<protein>
    <submittedName>
        <fullName evidence="2">Uncharacterized protein</fullName>
    </submittedName>
</protein>
<dbReference type="EMBL" id="KN728419">
    <property type="protein sequence ID" value="KIH63809.1"/>
    <property type="molecule type" value="Genomic_DNA"/>
</dbReference>
<gene>
    <name evidence="2" type="ORF">ANCDUO_05887</name>
</gene>
<name>A0A0C2GXM0_9BILA</name>
<dbReference type="Proteomes" id="UP000054047">
    <property type="component" value="Unassembled WGS sequence"/>
</dbReference>
<dbReference type="OrthoDB" id="774873at2759"/>
<proteinExistence type="predicted"/>
<evidence type="ECO:0000313" key="3">
    <source>
        <dbReference type="Proteomes" id="UP000054047"/>
    </source>
</evidence>
<evidence type="ECO:0000313" key="2">
    <source>
        <dbReference type="EMBL" id="KIH63809.1"/>
    </source>
</evidence>